<sequence>MSEPNLFLKELNDALTQGSAESREKALWYAIDMLSAGRYTEDEIWVFGEVIGQLAAAIEVAARAQLAKRLAKSADAPINVVKKLAFDDSIEVAGPILQHSERLDTKTLISNVRTKSQPHLLAISKRCSIPTEVTDELVTRGNREVVNSVAANSGACFSDFAFLHMIRRSAHDSILAEQLGVRKDIPRHIFQQLIAKASTDVRNKLERERPDLFGQIRTSVAEVTGSLQSKFGPATESYFNAKRIVTARKHRGDLNESSILEYARAHKIDEATVGLSLLCSLPVNVVERSLQDRDLTMLLAKACNFEWQTTMALLFLGAKDHRITALDLERMKQGFAGLSSKTFQDVLNFFQSRVHGADASSDQHRLPHLHRV</sequence>
<reference evidence="2" key="1">
    <citation type="journal article" date="2019" name="Int. J. Syst. Evol. Microbiol.">
        <title>The Global Catalogue of Microorganisms (GCM) 10K type strain sequencing project: providing services to taxonomists for standard genome sequencing and annotation.</title>
        <authorList>
            <consortium name="The Broad Institute Genomics Platform"/>
            <consortium name="The Broad Institute Genome Sequencing Center for Infectious Disease"/>
            <person name="Wu L."/>
            <person name="Ma J."/>
        </authorList>
    </citation>
    <scope>NUCLEOTIDE SEQUENCE [LARGE SCALE GENOMIC DNA]</scope>
    <source>
        <strain evidence="2">NBRC 102520</strain>
    </source>
</reference>
<name>A0ABQ6B4P0_9BRAD</name>
<dbReference type="Proteomes" id="UP001156905">
    <property type="component" value="Unassembled WGS sequence"/>
</dbReference>
<dbReference type="EMBL" id="BSOW01000021">
    <property type="protein sequence ID" value="GLR88743.1"/>
    <property type="molecule type" value="Genomic_DNA"/>
</dbReference>
<protein>
    <recommendedName>
        <fullName evidence="3">DUF2336 domain-containing protein</fullName>
    </recommendedName>
</protein>
<comment type="caution">
    <text evidence="1">The sequence shown here is derived from an EMBL/GenBank/DDBJ whole genome shotgun (WGS) entry which is preliminary data.</text>
</comment>
<proteinExistence type="predicted"/>
<gene>
    <name evidence="1" type="ORF">GCM10007857_54560</name>
</gene>
<dbReference type="Pfam" id="PF10098">
    <property type="entry name" value="DUF2336"/>
    <property type="match status" value="1"/>
</dbReference>
<evidence type="ECO:0008006" key="3">
    <source>
        <dbReference type="Google" id="ProtNLM"/>
    </source>
</evidence>
<dbReference type="RefSeq" id="WP_284270502.1">
    <property type="nucleotide sequence ID" value="NZ_BSOW01000021.1"/>
</dbReference>
<evidence type="ECO:0000313" key="2">
    <source>
        <dbReference type="Proteomes" id="UP001156905"/>
    </source>
</evidence>
<dbReference type="InterPro" id="IPR019285">
    <property type="entry name" value="DUF2336"/>
</dbReference>
<organism evidence="1 2">
    <name type="scientific">Bradyrhizobium iriomotense</name>
    <dbReference type="NCBI Taxonomy" id="441950"/>
    <lineage>
        <taxon>Bacteria</taxon>
        <taxon>Pseudomonadati</taxon>
        <taxon>Pseudomonadota</taxon>
        <taxon>Alphaproteobacteria</taxon>
        <taxon>Hyphomicrobiales</taxon>
        <taxon>Nitrobacteraceae</taxon>
        <taxon>Bradyrhizobium</taxon>
    </lineage>
</organism>
<keyword evidence="2" id="KW-1185">Reference proteome</keyword>
<accession>A0ABQ6B4P0</accession>
<evidence type="ECO:0000313" key="1">
    <source>
        <dbReference type="EMBL" id="GLR88743.1"/>
    </source>
</evidence>